<comment type="catalytic activity">
    <reaction evidence="5">
        <text>L-threonyl-[protein] + ATP = O-phospho-L-threonyl-[protein] + ADP + H(+)</text>
        <dbReference type="Rhea" id="RHEA:46608"/>
        <dbReference type="Rhea" id="RHEA-COMP:11060"/>
        <dbReference type="Rhea" id="RHEA-COMP:11605"/>
        <dbReference type="ChEBI" id="CHEBI:15378"/>
        <dbReference type="ChEBI" id="CHEBI:30013"/>
        <dbReference type="ChEBI" id="CHEBI:30616"/>
        <dbReference type="ChEBI" id="CHEBI:61977"/>
        <dbReference type="ChEBI" id="CHEBI:456216"/>
        <dbReference type="EC" id="2.7.11.1"/>
    </reaction>
</comment>
<comment type="caution">
    <text evidence="10">The sequence shown here is derived from an EMBL/GenBank/DDBJ whole genome shotgun (WGS) entry which is preliminary data.</text>
</comment>
<evidence type="ECO:0000256" key="7">
    <source>
        <dbReference type="SAM" id="SignalP"/>
    </source>
</evidence>
<keyword evidence="3 7" id="KW-0732">Signal</keyword>
<proteinExistence type="predicted"/>
<protein>
    <recommendedName>
        <fullName evidence="2">non-specific serine/threonine protein kinase</fullName>
        <ecNumber evidence="2">2.7.11.1</ecNumber>
    </recommendedName>
</protein>
<evidence type="ECO:0000256" key="4">
    <source>
        <dbReference type="ARBA" id="ARBA00023180"/>
    </source>
</evidence>
<feature type="chain" id="PRO_5043811308" description="non-specific serine/threonine protein kinase" evidence="7">
    <location>
        <begin position="28"/>
        <end position="274"/>
    </location>
</feature>
<evidence type="ECO:0000256" key="6">
    <source>
        <dbReference type="ARBA" id="ARBA00048679"/>
    </source>
</evidence>
<dbReference type="InterPro" id="IPR025287">
    <property type="entry name" value="WAK_GUB"/>
</dbReference>
<evidence type="ECO:0000259" key="8">
    <source>
        <dbReference type="Pfam" id="PF13947"/>
    </source>
</evidence>
<dbReference type="AlphaFoldDB" id="A0AAW2J4S4"/>
<dbReference type="PANTHER" id="PTHR33138:SF11">
    <property type="entry name" value="KINASE-LIKE PROTEIN"/>
    <property type="match status" value="1"/>
</dbReference>
<dbReference type="GO" id="GO:0030247">
    <property type="term" value="F:polysaccharide binding"/>
    <property type="evidence" value="ECO:0007669"/>
    <property type="project" value="InterPro"/>
</dbReference>
<comment type="catalytic activity">
    <reaction evidence="6">
        <text>L-seryl-[protein] + ATP = O-phospho-L-seryl-[protein] + ADP + H(+)</text>
        <dbReference type="Rhea" id="RHEA:17989"/>
        <dbReference type="Rhea" id="RHEA-COMP:9863"/>
        <dbReference type="Rhea" id="RHEA-COMP:11604"/>
        <dbReference type="ChEBI" id="CHEBI:15378"/>
        <dbReference type="ChEBI" id="CHEBI:29999"/>
        <dbReference type="ChEBI" id="CHEBI:30616"/>
        <dbReference type="ChEBI" id="CHEBI:83421"/>
        <dbReference type="ChEBI" id="CHEBI:456216"/>
        <dbReference type="EC" id="2.7.11.1"/>
    </reaction>
</comment>
<organism evidence="10">
    <name type="scientific">Sesamum angustifolium</name>
    <dbReference type="NCBI Taxonomy" id="2727405"/>
    <lineage>
        <taxon>Eukaryota</taxon>
        <taxon>Viridiplantae</taxon>
        <taxon>Streptophyta</taxon>
        <taxon>Embryophyta</taxon>
        <taxon>Tracheophyta</taxon>
        <taxon>Spermatophyta</taxon>
        <taxon>Magnoliopsida</taxon>
        <taxon>eudicotyledons</taxon>
        <taxon>Gunneridae</taxon>
        <taxon>Pentapetalae</taxon>
        <taxon>asterids</taxon>
        <taxon>lamiids</taxon>
        <taxon>Lamiales</taxon>
        <taxon>Pedaliaceae</taxon>
        <taxon>Sesamum</taxon>
    </lineage>
</organism>
<accession>A0AAW2J4S4</accession>
<comment type="subcellular location">
    <subcellularLocation>
        <location evidence="1">Membrane</location>
        <topology evidence="1">Single-pass membrane protein</topology>
    </subcellularLocation>
</comment>
<evidence type="ECO:0000259" key="9">
    <source>
        <dbReference type="Pfam" id="PF14380"/>
    </source>
</evidence>
<feature type="signal peptide" evidence="7">
    <location>
        <begin position="1"/>
        <end position="27"/>
    </location>
</feature>
<dbReference type="EC" id="2.7.11.1" evidence="2"/>
<dbReference type="Pfam" id="PF14380">
    <property type="entry name" value="WAK_assoc"/>
    <property type="match status" value="1"/>
</dbReference>
<dbReference type="EMBL" id="JACGWK010001395">
    <property type="protein sequence ID" value="KAL0289546.1"/>
    <property type="molecule type" value="Genomic_DNA"/>
</dbReference>
<evidence type="ECO:0000256" key="2">
    <source>
        <dbReference type="ARBA" id="ARBA00012513"/>
    </source>
</evidence>
<evidence type="ECO:0000256" key="5">
    <source>
        <dbReference type="ARBA" id="ARBA00047899"/>
    </source>
</evidence>
<dbReference type="GO" id="GO:0004674">
    <property type="term" value="F:protein serine/threonine kinase activity"/>
    <property type="evidence" value="ECO:0007669"/>
    <property type="project" value="UniProtKB-EC"/>
</dbReference>
<dbReference type="GO" id="GO:0016020">
    <property type="term" value="C:membrane"/>
    <property type="evidence" value="ECO:0007669"/>
    <property type="project" value="UniProtKB-SubCell"/>
</dbReference>
<evidence type="ECO:0000313" key="10">
    <source>
        <dbReference type="EMBL" id="KAL0289546.1"/>
    </source>
</evidence>
<reference evidence="10" key="2">
    <citation type="journal article" date="2024" name="Plant">
        <title>Genomic evolution and insights into agronomic trait innovations of Sesamum species.</title>
        <authorList>
            <person name="Miao H."/>
            <person name="Wang L."/>
            <person name="Qu L."/>
            <person name="Liu H."/>
            <person name="Sun Y."/>
            <person name="Le M."/>
            <person name="Wang Q."/>
            <person name="Wei S."/>
            <person name="Zheng Y."/>
            <person name="Lin W."/>
            <person name="Duan Y."/>
            <person name="Cao H."/>
            <person name="Xiong S."/>
            <person name="Wang X."/>
            <person name="Wei L."/>
            <person name="Li C."/>
            <person name="Ma Q."/>
            <person name="Ju M."/>
            <person name="Zhao R."/>
            <person name="Li G."/>
            <person name="Mu C."/>
            <person name="Tian Q."/>
            <person name="Mei H."/>
            <person name="Zhang T."/>
            <person name="Gao T."/>
            <person name="Zhang H."/>
        </authorList>
    </citation>
    <scope>NUCLEOTIDE SEQUENCE</scope>
    <source>
        <strain evidence="10">G01</strain>
    </source>
</reference>
<evidence type="ECO:0000256" key="1">
    <source>
        <dbReference type="ARBA" id="ARBA00004167"/>
    </source>
</evidence>
<gene>
    <name evidence="10" type="ORF">Sangu_2610900</name>
</gene>
<keyword evidence="10" id="KW-0675">Receptor</keyword>
<feature type="domain" description="Wall-associated receptor kinase galacturonan-binding" evidence="8">
    <location>
        <begin position="36"/>
        <end position="101"/>
    </location>
</feature>
<sequence length="274" mass="30639">MQLQFQILHPISTILLLIFITFDKFLAQEDAQFLNCTRQFSCGPTVRDVGYPFWGGDRPQECGLPGLELRCPRDNYTTIDVGGRAFLVLSINDTNKFMKIVQIDLLDDFCPERYEDVWLNENIDGRFIRYAPGVERLTLLYACGPPFNVSGSWSNFTCNVNGTDRLGYAVDESQSSVGTTGCELNVTIPVLGSVLREFRRNATRTTLRDVVNEGFEVQYEMDGTACAACERSGGLCWSRTNSTDQSTCLCRDGPHPFVCPHTGLIVSCLKSHTL</sequence>
<reference evidence="10" key="1">
    <citation type="submission" date="2020-06" db="EMBL/GenBank/DDBJ databases">
        <authorList>
            <person name="Li T."/>
            <person name="Hu X."/>
            <person name="Zhang T."/>
            <person name="Song X."/>
            <person name="Zhang H."/>
            <person name="Dai N."/>
            <person name="Sheng W."/>
            <person name="Hou X."/>
            <person name="Wei L."/>
        </authorList>
    </citation>
    <scope>NUCLEOTIDE SEQUENCE</scope>
    <source>
        <strain evidence="10">G01</strain>
        <tissue evidence="10">Leaf</tissue>
    </source>
</reference>
<keyword evidence="4" id="KW-0325">Glycoprotein</keyword>
<keyword evidence="10" id="KW-0418">Kinase</keyword>
<feature type="domain" description="Wall-associated receptor kinase C-terminal" evidence="9">
    <location>
        <begin position="175"/>
        <end position="253"/>
    </location>
</feature>
<name>A0AAW2J4S4_9LAMI</name>
<dbReference type="Pfam" id="PF13947">
    <property type="entry name" value="GUB_WAK_bind"/>
    <property type="match status" value="1"/>
</dbReference>
<keyword evidence="10" id="KW-0808">Transferase</keyword>
<dbReference type="InterPro" id="IPR032872">
    <property type="entry name" value="WAK_assoc_C"/>
</dbReference>
<evidence type="ECO:0000256" key="3">
    <source>
        <dbReference type="ARBA" id="ARBA00022729"/>
    </source>
</evidence>
<dbReference type="PANTHER" id="PTHR33138">
    <property type="entry name" value="OS01G0690200 PROTEIN"/>
    <property type="match status" value="1"/>
</dbReference>